<protein>
    <submittedName>
        <fullName evidence="7">Unannotated protein</fullName>
    </submittedName>
</protein>
<evidence type="ECO:0000256" key="3">
    <source>
        <dbReference type="ARBA" id="ARBA00022884"/>
    </source>
</evidence>
<dbReference type="NCBIfam" id="NF003698">
    <property type="entry name" value="PRK05309.1"/>
    <property type="match status" value="1"/>
</dbReference>
<feature type="region of interest" description="Disordered" evidence="6">
    <location>
        <begin position="1"/>
        <end position="32"/>
    </location>
</feature>
<dbReference type="GO" id="GO:1990904">
    <property type="term" value="C:ribonucleoprotein complex"/>
    <property type="evidence" value="ECO:0007669"/>
    <property type="project" value="UniProtKB-KW"/>
</dbReference>
<keyword evidence="4" id="KW-0689">Ribosomal protein</keyword>
<dbReference type="InterPro" id="IPR018102">
    <property type="entry name" value="Ribosomal_uS11_CS"/>
</dbReference>
<comment type="similarity">
    <text evidence="1">Belongs to the universal ribosomal protein uS11 family.</text>
</comment>
<dbReference type="PROSITE" id="PS00054">
    <property type="entry name" value="RIBOSOMAL_S11"/>
    <property type="match status" value="1"/>
</dbReference>
<dbReference type="HAMAP" id="MF_01310">
    <property type="entry name" value="Ribosomal_uS11"/>
    <property type="match status" value="1"/>
</dbReference>
<dbReference type="SUPFAM" id="SSF53137">
    <property type="entry name" value="Translational machinery components"/>
    <property type="match status" value="1"/>
</dbReference>
<evidence type="ECO:0000256" key="5">
    <source>
        <dbReference type="ARBA" id="ARBA00023274"/>
    </source>
</evidence>
<gene>
    <name evidence="7" type="ORF">UFOPK1503_00246</name>
</gene>
<dbReference type="GO" id="GO:0006412">
    <property type="term" value="P:translation"/>
    <property type="evidence" value="ECO:0007669"/>
    <property type="project" value="InterPro"/>
</dbReference>
<keyword evidence="3" id="KW-0694">RNA-binding</keyword>
<dbReference type="AlphaFoldDB" id="A0A6J6BPR2"/>
<dbReference type="FunFam" id="3.30.420.80:FF:000001">
    <property type="entry name" value="30S ribosomal protein S11"/>
    <property type="match status" value="1"/>
</dbReference>
<reference evidence="7" key="1">
    <citation type="submission" date="2020-05" db="EMBL/GenBank/DDBJ databases">
        <authorList>
            <person name="Chiriac C."/>
            <person name="Salcher M."/>
            <person name="Ghai R."/>
            <person name="Kavagutti S V."/>
        </authorList>
    </citation>
    <scope>NUCLEOTIDE SEQUENCE</scope>
</reference>
<keyword evidence="5" id="KW-0687">Ribonucleoprotein</keyword>
<evidence type="ECO:0000256" key="6">
    <source>
        <dbReference type="SAM" id="MobiDB-lite"/>
    </source>
</evidence>
<accession>A0A6J6BPR2</accession>
<dbReference type="Gene3D" id="3.30.420.80">
    <property type="entry name" value="Ribosomal protein S11"/>
    <property type="match status" value="1"/>
</dbReference>
<dbReference type="Pfam" id="PF00411">
    <property type="entry name" value="Ribosomal_S11"/>
    <property type="match status" value="1"/>
</dbReference>
<sequence length="139" mass="14614">MAAPKTTAAKATGAAKKPRRKEKKNVPTGQAHIRSTFNNTIITITDPTGAVISWSSSGDVGFKGSRKSTPFAAQLAAENAARKAQEHGLKKVDVFVKGPGSGRETAIRSLQAAGLEVGSISDVTPQAHNGCRPPKRRRV</sequence>
<evidence type="ECO:0000256" key="1">
    <source>
        <dbReference type="ARBA" id="ARBA00006194"/>
    </source>
</evidence>
<dbReference type="InterPro" id="IPR019981">
    <property type="entry name" value="Ribosomal_uS11_bac-type"/>
</dbReference>
<dbReference type="PANTHER" id="PTHR11759">
    <property type="entry name" value="40S RIBOSOMAL PROTEIN S14/30S RIBOSOMAL PROTEIN S11"/>
    <property type="match status" value="1"/>
</dbReference>
<evidence type="ECO:0000256" key="2">
    <source>
        <dbReference type="ARBA" id="ARBA00022730"/>
    </source>
</evidence>
<dbReference type="NCBIfam" id="TIGR03632">
    <property type="entry name" value="uS11_bact"/>
    <property type="match status" value="1"/>
</dbReference>
<dbReference type="GO" id="GO:0005840">
    <property type="term" value="C:ribosome"/>
    <property type="evidence" value="ECO:0007669"/>
    <property type="project" value="UniProtKB-KW"/>
</dbReference>
<proteinExistence type="inferred from homology"/>
<dbReference type="EMBL" id="CAEZST010000003">
    <property type="protein sequence ID" value="CAB4540966.1"/>
    <property type="molecule type" value="Genomic_DNA"/>
</dbReference>
<dbReference type="PIRSF" id="PIRSF002131">
    <property type="entry name" value="Ribosomal_S11"/>
    <property type="match status" value="1"/>
</dbReference>
<dbReference type="GO" id="GO:0019843">
    <property type="term" value="F:rRNA binding"/>
    <property type="evidence" value="ECO:0007669"/>
    <property type="project" value="UniProtKB-KW"/>
</dbReference>
<dbReference type="InterPro" id="IPR001971">
    <property type="entry name" value="Ribosomal_uS11"/>
</dbReference>
<dbReference type="InterPro" id="IPR036967">
    <property type="entry name" value="Ribosomal_uS11_sf"/>
</dbReference>
<keyword evidence="2" id="KW-0699">rRNA-binding</keyword>
<feature type="compositionally biased region" description="Low complexity" evidence="6">
    <location>
        <begin position="1"/>
        <end position="15"/>
    </location>
</feature>
<dbReference type="GO" id="GO:0003735">
    <property type="term" value="F:structural constituent of ribosome"/>
    <property type="evidence" value="ECO:0007669"/>
    <property type="project" value="InterPro"/>
</dbReference>
<evidence type="ECO:0000256" key="4">
    <source>
        <dbReference type="ARBA" id="ARBA00022980"/>
    </source>
</evidence>
<organism evidence="7">
    <name type="scientific">freshwater metagenome</name>
    <dbReference type="NCBI Taxonomy" id="449393"/>
    <lineage>
        <taxon>unclassified sequences</taxon>
        <taxon>metagenomes</taxon>
        <taxon>ecological metagenomes</taxon>
    </lineage>
</organism>
<evidence type="ECO:0000313" key="7">
    <source>
        <dbReference type="EMBL" id="CAB4540966.1"/>
    </source>
</evidence>
<name>A0A6J6BPR2_9ZZZZ</name>